<dbReference type="InterPro" id="IPR018215">
    <property type="entry name" value="ClpP_Ser_AS"/>
</dbReference>
<dbReference type="InterPro" id="IPR023562">
    <property type="entry name" value="ClpP/TepA"/>
</dbReference>
<dbReference type="SUPFAM" id="SSF52096">
    <property type="entry name" value="ClpP/crotonase"/>
    <property type="match status" value="1"/>
</dbReference>
<evidence type="ECO:0000256" key="3">
    <source>
        <dbReference type="ARBA" id="ARBA00022801"/>
    </source>
</evidence>
<dbReference type="InterPro" id="IPR001907">
    <property type="entry name" value="ClpP"/>
</dbReference>
<dbReference type="InterPro" id="IPR033135">
    <property type="entry name" value="ClpP_His_AS"/>
</dbReference>
<dbReference type="NCBIfam" id="NF001368">
    <property type="entry name" value="PRK00277.1"/>
    <property type="match status" value="1"/>
</dbReference>
<dbReference type="Gramene" id="Manes.02G074000.1.v8.1">
    <property type="protein sequence ID" value="Manes.02G074000.1.v8.1.CDS"/>
    <property type="gene ID" value="Manes.02G074000.v8.1"/>
</dbReference>
<dbReference type="STRING" id="3983.A0A2C9WBP2"/>
<dbReference type="PRINTS" id="PR00127">
    <property type="entry name" value="CLPPROTEASEP"/>
</dbReference>
<proteinExistence type="inferred from homology"/>
<dbReference type="PANTHER" id="PTHR10381">
    <property type="entry name" value="ATP-DEPENDENT CLP PROTEASE PROTEOLYTIC SUBUNIT"/>
    <property type="match status" value="1"/>
</dbReference>
<dbReference type="Proteomes" id="UP000091857">
    <property type="component" value="Chromosome 2"/>
</dbReference>
<dbReference type="GO" id="GO:0009368">
    <property type="term" value="C:endopeptidase Clp complex"/>
    <property type="evidence" value="ECO:0000318"/>
    <property type="project" value="GO_Central"/>
</dbReference>
<evidence type="ECO:0000256" key="4">
    <source>
        <dbReference type="ARBA" id="ARBA00022825"/>
    </source>
</evidence>
<dbReference type="PROSITE" id="PS00381">
    <property type="entry name" value="CLP_PROTEASE_SER"/>
    <property type="match status" value="1"/>
</dbReference>
<dbReference type="GO" id="GO:0004176">
    <property type="term" value="F:ATP-dependent peptidase activity"/>
    <property type="evidence" value="ECO:0000318"/>
    <property type="project" value="GO_Central"/>
</dbReference>
<protein>
    <recommendedName>
        <fullName evidence="8">ATP-dependent Clp protease proteolytic subunit</fullName>
        <ecNumber evidence="7">3.4.21.92</ecNumber>
    </recommendedName>
</protein>
<gene>
    <name evidence="10" type="ORF">MANES_02G074000v8</name>
</gene>
<keyword evidence="4 7" id="KW-0720">Serine protease</keyword>
<feature type="compositionally biased region" description="Basic and acidic residues" evidence="9">
    <location>
        <begin position="293"/>
        <end position="306"/>
    </location>
</feature>
<dbReference type="EC" id="3.4.21.92" evidence="7"/>
<evidence type="ECO:0000256" key="8">
    <source>
        <dbReference type="RuleBase" id="RU003567"/>
    </source>
</evidence>
<keyword evidence="3 7" id="KW-0378">Hydrolase</keyword>
<dbReference type="CDD" id="cd07017">
    <property type="entry name" value="S14_ClpP_2"/>
    <property type="match status" value="1"/>
</dbReference>
<reference evidence="11" key="1">
    <citation type="journal article" date="2016" name="Nat. Biotechnol.">
        <title>Sequencing wild and cultivated cassava and related species reveals extensive interspecific hybridization and genetic diversity.</title>
        <authorList>
            <person name="Bredeson J.V."/>
            <person name="Lyons J.B."/>
            <person name="Prochnik S.E."/>
            <person name="Wu G.A."/>
            <person name="Ha C.M."/>
            <person name="Edsinger-Gonzales E."/>
            <person name="Grimwood J."/>
            <person name="Schmutz J."/>
            <person name="Rabbi I.Y."/>
            <person name="Egesi C."/>
            <person name="Nauluvula P."/>
            <person name="Lebot V."/>
            <person name="Ndunguru J."/>
            <person name="Mkamilo G."/>
            <person name="Bart R.S."/>
            <person name="Setter T.L."/>
            <person name="Gleadow R.M."/>
            <person name="Kulakow P."/>
            <person name="Ferguson M.E."/>
            <person name="Rounsley S."/>
            <person name="Rokhsar D.S."/>
        </authorList>
    </citation>
    <scope>NUCLEOTIDE SEQUENCE [LARGE SCALE GENOMIC DNA]</scope>
    <source>
        <strain evidence="11">cv. AM560-2</strain>
    </source>
</reference>
<dbReference type="NCBIfam" id="NF009205">
    <property type="entry name" value="PRK12553.1"/>
    <property type="match status" value="1"/>
</dbReference>
<evidence type="ECO:0000256" key="6">
    <source>
        <dbReference type="PROSITE-ProRule" id="PRU10086"/>
    </source>
</evidence>
<dbReference type="GO" id="GO:0006515">
    <property type="term" value="P:protein quality control for misfolded or incompletely synthesized proteins"/>
    <property type="evidence" value="ECO:0000318"/>
    <property type="project" value="GO_Central"/>
</dbReference>
<comment type="caution">
    <text evidence="10">The sequence shown here is derived from an EMBL/GenBank/DDBJ whole genome shotgun (WGS) entry which is preliminary data.</text>
</comment>
<dbReference type="OMA" id="TKVWDLW"/>
<evidence type="ECO:0000256" key="2">
    <source>
        <dbReference type="ARBA" id="ARBA00022670"/>
    </source>
</evidence>
<dbReference type="EMBL" id="CM004388">
    <property type="protein sequence ID" value="OAY57141.1"/>
    <property type="molecule type" value="Genomic_DNA"/>
</dbReference>
<dbReference type="OrthoDB" id="2017408at2759"/>
<feature type="compositionally biased region" description="Basic and acidic residues" evidence="9">
    <location>
        <begin position="318"/>
        <end position="332"/>
    </location>
</feature>
<dbReference type="Pfam" id="PF00574">
    <property type="entry name" value="CLP_protease"/>
    <property type="match status" value="1"/>
</dbReference>
<keyword evidence="11" id="KW-1185">Reference proteome</keyword>
<comment type="similarity">
    <text evidence="1 8">Belongs to the peptidase S14 family.</text>
</comment>
<accession>A0A2C9WBP2</accession>
<organism evidence="10 11">
    <name type="scientific">Manihot esculenta</name>
    <name type="common">Cassava</name>
    <name type="synonym">Jatropha manihot</name>
    <dbReference type="NCBI Taxonomy" id="3983"/>
    <lineage>
        <taxon>Eukaryota</taxon>
        <taxon>Viridiplantae</taxon>
        <taxon>Streptophyta</taxon>
        <taxon>Embryophyta</taxon>
        <taxon>Tracheophyta</taxon>
        <taxon>Spermatophyta</taxon>
        <taxon>Magnoliopsida</taxon>
        <taxon>eudicotyledons</taxon>
        <taxon>Gunneridae</taxon>
        <taxon>Pentapetalae</taxon>
        <taxon>rosids</taxon>
        <taxon>fabids</taxon>
        <taxon>Malpighiales</taxon>
        <taxon>Euphorbiaceae</taxon>
        <taxon>Crotonoideae</taxon>
        <taxon>Manihoteae</taxon>
        <taxon>Manihot</taxon>
    </lineage>
</organism>
<evidence type="ECO:0000313" key="10">
    <source>
        <dbReference type="EMBL" id="OAY57141.1"/>
    </source>
</evidence>
<dbReference type="HAMAP" id="MF_00444">
    <property type="entry name" value="ClpP"/>
    <property type="match status" value="1"/>
</dbReference>
<feature type="active site" evidence="6">
    <location>
        <position position="194"/>
    </location>
</feature>
<dbReference type="GO" id="GO:0009534">
    <property type="term" value="C:chloroplast thylakoid"/>
    <property type="evidence" value="ECO:0007669"/>
    <property type="project" value="UniProtKB-ARBA"/>
</dbReference>
<feature type="region of interest" description="Disordered" evidence="9">
    <location>
        <begin position="293"/>
        <end position="332"/>
    </location>
</feature>
<name>A0A2C9WBP2_MANES</name>
<dbReference type="GO" id="GO:0051117">
    <property type="term" value="F:ATPase binding"/>
    <property type="evidence" value="ECO:0000318"/>
    <property type="project" value="GO_Central"/>
</dbReference>
<dbReference type="GO" id="GO:0004252">
    <property type="term" value="F:serine-type endopeptidase activity"/>
    <property type="evidence" value="ECO:0000318"/>
    <property type="project" value="GO_Central"/>
</dbReference>
<evidence type="ECO:0000256" key="9">
    <source>
        <dbReference type="SAM" id="MobiDB-lite"/>
    </source>
</evidence>
<evidence type="ECO:0000256" key="5">
    <source>
        <dbReference type="PROSITE-ProRule" id="PRU10085"/>
    </source>
</evidence>
<dbReference type="InterPro" id="IPR029045">
    <property type="entry name" value="ClpP/crotonase-like_dom_sf"/>
</dbReference>
<dbReference type="PROSITE" id="PS00382">
    <property type="entry name" value="CLP_PROTEASE_HIS"/>
    <property type="match status" value="1"/>
</dbReference>
<evidence type="ECO:0000313" key="11">
    <source>
        <dbReference type="Proteomes" id="UP000091857"/>
    </source>
</evidence>
<dbReference type="AlphaFoldDB" id="A0A2C9WBP2"/>
<evidence type="ECO:0000256" key="7">
    <source>
        <dbReference type="RuleBase" id="RU000549"/>
    </source>
</evidence>
<feature type="active site" evidence="5">
    <location>
        <position position="169"/>
    </location>
</feature>
<dbReference type="PANTHER" id="PTHR10381:SF50">
    <property type="entry name" value="ATP-DEPENDENT CLP PROTEASE PROTEOLYTIC SUBUNIT 3, CHLOROPLASTIC"/>
    <property type="match status" value="1"/>
</dbReference>
<dbReference type="GO" id="GO:0009840">
    <property type="term" value="C:chloroplastic endopeptidase Clp complex"/>
    <property type="evidence" value="ECO:0007669"/>
    <property type="project" value="UniProtKB-ARBA"/>
</dbReference>
<dbReference type="Gene3D" id="3.90.226.10">
    <property type="entry name" value="2-enoyl-CoA Hydratase, Chain A, domain 1"/>
    <property type="match status" value="1"/>
</dbReference>
<evidence type="ECO:0000256" key="1">
    <source>
        <dbReference type="ARBA" id="ARBA00007039"/>
    </source>
</evidence>
<sequence length="332" mass="36202">MERGLTCVAASQSTSPLCFSSHSFIHKQLLLPVVTTDGKAPIIGRRRKPLAVKALNVGTRRQTLSGNWDVANFSSFATSAPSLPRFEELDTTNMLLRQRIIFLGSQVDDMTADFVISQLLFLDAEDPTKDIKLFINSPGGSVTAGLGIYDAMKLCKADVSTICLGLAASMGAFLLASGSKGKRFCMPNGRVMIHQPLGTAGGKASEMSIRIREMNYHKIKLNKIMSRATGKPVEQIEVDTDRDNFMDAWQAKEYGLVDAVIDDGKPGLVAPLVDASPPPKTRIWEFWKAEGSKKARKNLPSEHKILENGYVGVEGGDEDRGTDPEKEEPTST</sequence>
<dbReference type="FunFam" id="3.90.226.10:FF:000001">
    <property type="entry name" value="ATP-dependent Clp protease proteolytic subunit"/>
    <property type="match status" value="1"/>
</dbReference>
<keyword evidence="2 7" id="KW-0645">Protease</keyword>